<keyword evidence="6 19" id="KW-0812">Transmembrane</keyword>
<keyword evidence="7 17" id="KW-0547">Nucleotide-binding</keyword>
<sequence length="120" mass="12507">MVRALARRWARFTDAGRGVRLFFASGFHPRVHGCAAALVVAAGFVLDVSRSEWIALVLAMTAVLVAEAANTALEVLADAVTQEFHPLIGRAKDLGAGMVLLAVAGAVAVGILVFAPHVFG</sequence>
<comment type="subcellular location">
    <subcellularLocation>
        <location evidence="1">Cell membrane</location>
        <topology evidence="1">Multi-pass membrane protein</topology>
    </subcellularLocation>
</comment>
<dbReference type="HOGENOM" id="CLU_112343_2_2_7"/>
<dbReference type="CDD" id="cd14265">
    <property type="entry name" value="UDPK_IM_like"/>
    <property type="match status" value="1"/>
</dbReference>
<dbReference type="AlphaFoldDB" id="C8X5L5"/>
<feature type="binding site" evidence="17">
    <location>
        <begin position="92"/>
        <end position="93"/>
    </location>
    <ligand>
        <name>ATP</name>
        <dbReference type="ChEBI" id="CHEBI:30616"/>
    </ligand>
</feature>
<evidence type="ECO:0000313" key="20">
    <source>
        <dbReference type="EMBL" id="ACV69712.1"/>
    </source>
</evidence>
<keyword evidence="11" id="KW-0443">Lipid metabolism</keyword>
<protein>
    <submittedName>
        <fullName evidence="20">Diacylglycerol kinase</fullName>
    </submittedName>
</protein>
<evidence type="ECO:0000256" key="12">
    <source>
        <dbReference type="ARBA" id="ARBA00023136"/>
    </source>
</evidence>
<keyword evidence="21" id="KW-1185">Reference proteome</keyword>
<dbReference type="GO" id="GO:0005886">
    <property type="term" value="C:plasma membrane"/>
    <property type="evidence" value="ECO:0007669"/>
    <property type="project" value="UniProtKB-SubCell"/>
</dbReference>
<keyword evidence="14" id="KW-1208">Phospholipid metabolism</keyword>
<dbReference type="KEGG" id="drt:Dret_2430"/>
<feature type="transmembrane region" description="Helical" evidence="19">
    <location>
        <begin position="94"/>
        <end position="115"/>
    </location>
</feature>
<dbReference type="eggNOG" id="COG0818">
    <property type="taxonomic scope" value="Bacteria"/>
</dbReference>
<dbReference type="InterPro" id="IPR033717">
    <property type="entry name" value="UDPK"/>
</dbReference>
<evidence type="ECO:0000256" key="13">
    <source>
        <dbReference type="ARBA" id="ARBA00023209"/>
    </source>
</evidence>
<feature type="binding site" evidence="18">
    <location>
        <position position="74"/>
    </location>
    <ligand>
        <name>a divalent metal cation</name>
        <dbReference type="ChEBI" id="CHEBI:60240"/>
    </ligand>
</feature>
<keyword evidence="3" id="KW-1003">Cell membrane</keyword>
<dbReference type="GO" id="GO:0046872">
    <property type="term" value="F:metal ion binding"/>
    <property type="evidence" value="ECO:0007669"/>
    <property type="project" value="UniProtKB-KW"/>
</dbReference>
<dbReference type="Proteomes" id="UP000001052">
    <property type="component" value="Chromosome"/>
</dbReference>
<evidence type="ECO:0000256" key="17">
    <source>
        <dbReference type="PIRSR" id="PIRSR600829-3"/>
    </source>
</evidence>
<keyword evidence="4" id="KW-0444">Lipid biosynthesis</keyword>
<evidence type="ECO:0000256" key="5">
    <source>
        <dbReference type="ARBA" id="ARBA00022679"/>
    </source>
</evidence>
<feature type="transmembrane region" description="Helical" evidence="19">
    <location>
        <begin position="21"/>
        <end position="46"/>
    </location>
</feature>
<dbReference type="InterPro" id="IPR000829">
    <property type="entry name" value="DAGK"/>
</dbReference>
<evidence type="ECO:0000256" key="1">
    <source>
        <dbReference type="ARBA" id="ARBA00004651"/>
    </source>
</evidence>
<evidence type="ECO:0000256" key="2">
    <source>
        <dbReference type="ARBA" id="ARBA00005967"/>
    </source>
</evidence>
<keyword evidence="10 19" id="KW-1133">Transmembrane helix</keyword>
<feature type="binding site" evidence="17">
    <location>
        <position position="74"/>
    </location>
    <ligand>
        <name>ATP</name>
        <dbReference type="ChEBI" id="CHEBI:30616"/>
    </ligand>
</feature>
<dbReference type="GO" id="GO:0008654">
    <property type="term" value="P:phospholipid biosynthetic process"/>
    <property type="evidence" value="ECO:0007669"/>
    <property type="project" value="UniProtKB-KW"/>
</dbReference>
<dbReference type="GO" id="GO:0016301">
    <property type="term" value="F:kinase activity"/>
    <property type="evidence" value="ECO:0007669"/>
    <property type="project" value="UniProtKB-KW"/>
</dbReference>
<keyword evidence="9 17" id="KW-0067">ATP-binding</keyword>
<keyword evidence="12 19" id="KW-0472">Membrane</keyword>
<comment type="similarity">
    <text evidence="2">Belongs to the bacterial diacylglycerol kinase family.</text>
</comment>
<dbReference type="Pfam" id="PF01219">
    <property type="entry name" value="DAGK_prokar"/>
    <property type="match status" value="1"/>
</dbReference>
<evidence type="ECO:0000256" key="18">
    <source>
        <dbReference type="PIRSR" id="PIRSR600829-4"/>
    </source>
</evidence>
<evidence type="ECO:0000256" key="8">
    <source>
        <dbReference type="ARBA" id="ARBA00022777"/>
    </source>
</evidence>
<feature type="transmembrane region" description="Helical" evidence="19">
    <location>
        <begin position="52"/>
        <end position="73"/>
    </location>
</feature>
<reference evidence="21" key="1">
    <citation type="submission" date="2009-09" db="EMBL/GenBank/DDBJ databases">
        <title>The complete chromosome of Desulfohalobium retbaense DSM 5692.</title>
        <authorList>
            <consortium name="US DOE Joint Genome Institute (JGI-PGF)"/>
            <person name="Lucas S."/>
            <person name="Copeland A."/>
            <person name="Lapidus A."/>
            <person name="Glavina del Rio T."/>
            <person name="Dalin E."/>
            <person name="Tice H."/>
            <person name="Bruce D."/>
            <person name="Goodwin L."/>
            <person name="Pitluck S."/>
            <person name="Kyrpides N."/>
            <person name="Mavromatis K."/>
            <person name="Ivanova N."/>
            <person name="Mikhailova N."/>
            <person name="Munk A.C."/>
            <person name="Brettin T."/>
            <person name="Detter J.C."/>
            <person name="Han C."/>
            <person name="Tapia R."/>
            <person name="Larimer F."/>
            <person name="Land M."/>
            <person name="Hauser L."/>
            <person name="Markowitz V."/>
            <person name="Cheng J.-F."/>
            <person name="Hugenholtz P."/>
            <person name="Woyke T."/>
            <person name="Wu D."/>
            <person name="Spring S."/>
            <person name="Klenk H.-P."/>
            <person name="Eisen J.A."/>
        </authorList>
    </citation>
    <scope>NUCLEOTIDE SEQUENCE [LARGE SCALE GENOMIC DNA]</scope>
    <source>
        <strain evidence="21">DSM 5692</strain>
    </source>
</reference>
<keyword evidence="18" id="KW-0460">Magnesium</keyword>
<dbReference type="GO" id="GO:0005524">
    <property type="term" value="F:ATP binding"/>
    <property type="evidence" value="ECO:0007669"/>
    <property type="project" value="UniProtKB-KW"/>
</dbReference>
<proteinExistence type="inferred from homology"/>
<evidence type="ECO:0000256" key="4">
    <source>
        <dbReference type="ARBA" id="ARBA00022516"/>
    </source>
</evidence>
<evidence type="ECO:0000256" key="9">
    <source>
        <dbReference type="ARBA" id="ARBA00022840"/>
    </source>
</evidence>
<evidence type="ECO:0000256" key="11">
    <source>
        <dbReference type="ARBA" id="ARBA00023098"/>
    </source>
</evidence>
<dbReference type="Gene3D" id="1.10.287.3610">
    <property type="match status" value="1"/>
</dbReference>
<evidence type="ECO:0000256" key="7">
    <source>
        <dbReference type="ARBA" id="ARBA00022741"/>
    </source>
</evidence>
<evidence type="ECO:0000256" key="10">
    <source>
        <dbReference type="ARBA" id="ARBA00022989"/>
    </source>
</evidence>
<dbReference type="PANTHER" id="PTHR34299:SF1">
    <property type="entry name" value="DIACYLGLYCEROL KINASE"/>
    <property type="match status" value="1"/>
</dbReference>
<gene>
    <name evidence="20" type="ordered locus">Dret_2430</name>
</gene>
<reference evidence="20 21" key="2">
    <citation type="journal article" date="2010" name="Stand. Genomic Sci.">
        <title>Complete genome sequence of Desulfohalobium retbaense type strain (HR(100)).</title>
        <authorList>
            <person name="Spring S."/>
            <person name="Nolan M."/>
            <person name="Lapidus A."/>
            <person name="Glavina Del Rio T."/>
            <person name="Copeland A."/>
            <person name="Tice H."/>
            <person name="Cheng J.F."/>
            <person name="Lucas S."/>
            <person name="Land M."/>
            <person name="Chen F."/>
            <person name="Bruce D."/>
            <person name="Goodwin L."/>
            <person name="Pitluck S."/>
            <person name="Ivanova N."/>
            <person name="Mavromatis K."/>
            <person name="Mikhailova N."/>
            <person name="Pati A."/>
            <person name="Chen A."/>
            <person name="Palaniappan K."/>
            <person name="Hauser L."/>
            <person name="Chang Y.J."/>
            <person name="Jeffries C.D."/>
            <person name="Munk C."/>
            <person name="Kiss H."/>
            <person name="Chain P."/>
            <person name="Han C."/>
            <person name="Brettin T."/>
            <person name="Detter J.C."/>
            <person name="Schuler E."/>
            <person name="Goker M."/>
            <person name="Rohde M."/>
            <person name="Bristow J."/>
            <person name="Eisen J.A."/>
            <person name="Markowitz V."/>
            <person name="Hugenholtz P."/>
            <person name="Kyrpides N.C."/>
            <person name="Klenk H.P."/>
        </authorList>
    </citation>
    <scope>NUCLEOTIDE SEQUENCE [LARGE SCALE GENOMIC DNA]</scope>
    <source>
        <strain evidence="20 21">DSM 5692</strain>
    </source>
</reference>
<evidence type="ECO:0000256" key="14">
    <source>
        <dbReference type="ARBA" id="ARBA00023264"/>
    </source>
</evidence>
<feature type="active site" description="Proton acceptor" evidence="15">
    <location>
        <position position="67"/>
    </location>
</feature>
<organism evidence="20 21">
    <name type="scientific">Desulfohalobium retbaense (strain ATCC 49708 / DSM 5692 / JCM 16813 / HR100)</name>
    <dbReference type="NCBI Taxonomy" id="485915"/>
    <lineage>
        <taxon>Bacteria</taxon>
        <taxon>Pseudomonadati</taxon>
        <taxon>Thermodesulfobacteriota</taxon>
        <taxon>Desulfovibrionia</taxon>
        <taxon>Desulfovibrionales</taxon>
        <taxon>Desulfohalobiaceae</taxon>
        <taxon>Desulfohalobium</taxon>
    </lineage>
</organism>
<dbReference type="RefSeq" id="WP_015752846.1">
    <property type="nucleotide sequence ID" value="NC_013223.1"/>
</dbReference>
<evidence type="ECO:0000256" key="6">
    <source>
        <dbReference type="ARBA" id="ARBA00022692"/>
    </source>
</evidence>
<dbReference type="InterPro" id="IPR036945">
    <property type="entry name" value="DAGK_sf"/>
</dbReference>
<feature type="binding site" evidence="16">
    <location>
        <position position="67"/>
    </location>
    <ligand>
        <name>substrate</name>
    </ligand>
</feature>
<keyword evidence="13" id="KW-0594">Phospholipid biosynthesis</keyword>
<evidence type="ECO:0000256" key="3">
    <source>
        <dbReference type="ARBA" id="ARBA00022475"/>
    </source>
</evidence>
<dbReference type="PANTHER" id="PTHR34299">
    <property type="entry name" value="DIACYLGLYCEROL KINASE"/>
    <property type="match status" value="1"/>
</dbReference>
<evidence type="ECO:0000256" key="19">
    <source>
        <dbReference type="SAM" id="Phobius"/>
    </source>
</evidence>
<evidence type="ECO:0000256" key="16">
    <source>
        <dbReference type="PIRSR" id="PIRSR600829-2"/>
    </source>
</evidence>
<accession>C8X5L5</accession>
<dbReference type="EMBL" id="CP001734">
    <property type="protein sequence ID" value="ACV69712.1"/>
    <property type="molecule type" value="Genomic_DNA"/>
</dbReference>
<keyword evidence="8 20" id="KW-0418">Kinase</keyword>
<feature type="binding site" evidence="17">
    <location>
        <begin position="83"/>
        <end position="85"/>
    </location>
    <ligand>
        <name>ATP</name>
        <dbReference type="ChEBI" id="CHEBI:30616"/>
    </ligand>
</feature>
<name>C8X5L5_DESRD</name>
<evidence type="ECO:0000256" key="15">
    <source>
        <dbReference type="PIRSR" id="PIRSR600829-1"/>
    </source>
</evidence>
<dbReference type="STRING" id="485915.Dret_2430"/>
<keyword evidence="5" id="KW-0808">Transferase</keyword>
<comment type="cofactor">
    <cofactor evidence="18">
        <name>Mg(2+)</name>
        <dbReference type="ChEBI" id="CHEBI:18420"/>
    </cofactor>
    <text evidence="18">Mn(2+), Zn(2+), Cd(2+) and Co(2+) support activity to lesser extents.</text>
</comment>
<keyword evidence="18" id="KW-0479">Metal-binding</keyword>
<evidence type="ECO:0000313" key="21">
    <source>
        <dbReference type="Proteomes" id="UP000001052"/>
    </source>
</evidence>